<name>A0A4Y7RBP9_COPMI</name>
<feature type="compositionally biased region" description="Low complexity" evidence="1">
    <location>
        <begin position="37"/>
        <end position="46"/>
    </location>
</feature>
<comment type="caution">
    <text evidence="2">The sequence shown here is derived from an EMBL/GenBank/DDBJ whole genome shotgun (WGS) entry which is preliminary data.</text>
</comment>
<dbReference type="EMBL" id="QPFP01000589">
    <property type="protein sequence ID" value="TEB06256.1"/>
    <property type="molecule type" value="Genomic_DNA"/>
</dbReference>
<dbReference type="AlphaFoldDB" id="A0A4Y7RBP9"/>
<gene>
    <name evidence="2" type="ORF">FA13DRAFT_1184806</name>
</gene>
<keyword evidence="3" id="KW-1185">Reference proteome</keyword>
<sequence>MYSAGDELDGPPHGFEYGSHRRNTSGPSVLPTPPPSTSNTRSNSLRYPPPNRTFSGGVPYTPEPEGYEEGPAGVMDGYERNRLSRDAGKDMDEEWEPENPRRRLSSSASSGAKWNNPGSIRRTPGKPVPQPLNPSMFDRDNEESANIHYRERQLYLFFITLQSEGLR</sequence>
<protein>
    <submittedName>
        <fullName evidence="2">Uncharacterized protein</fullName>
    </submittedName>
</protein>
<evidence type="ECO:0000313" key="2">
    <source>
        <dbReference type="EMBL" id="TEB06256.1"/>
    </source>
</evidence>
<reference evidence="2 3" key="1">
    <citation type="journal article" date="2019" name="Nat. Ecol. Evol.">
        <title>Megaphylogeny resolves global patterns of mushroom evolution.</title>
        <authorList>
            <person name="Varga T."/>
            <person name="Krizsan K."/>
            <person name="Foldi C."/>
            <person name="Dima B."/>
            <person name="Sanchez-Garcia M."/>
            <person name="Sanchez-Ramirez S."/>
            <person name="Szollosi G.J."/>
            <person name="Szarkandi J.G."/>
            <person name="Papp V."/>
            <person name="Albert L."/>
            <person name="Andreopoulos W."/>
            <person name="Angelini C."/>
            <person name="Antonin V."/>
            <person name="Barry K.W."/>
            <person name="Bougher N.L."/>
            <person name="Buchanan P."/>
            <person name="Buyck B."/>
            <person name="Bense V."/>
            <person name="Catcheside P."/>
            <person name="Chovatia M."/>
            <person name="Cooper J."/>
            <person name="Damon W."/>
            <person name="Desjardin D."/>
            <person name="Finy P."/>
            <person name="Geml J."/>
            <person name="Haridas S."/>
            <person name="Hughes K."/>
            <person name="Justo A."/>
            <person name="Karasinski D."/>
            <person name="Kautmanova I."/>
            <person name="Kiss B."/>
            <person name="Kocsube S."/>
            <person name="Kotiranta H."/>
            <person name="LaButti K.M."/>
            <person name="Lechner B.E."/>
            <person name="Liimatainen K."/>
            <person name="Lipzen A."/>
            <person name="Lukacs Z."/>
            <person name="Mihaltcheva S."/>
            <person name="Morgado L.N."/>
            <person name="Niskanen T."/>
            <person name="Noordeloos M.E."/>
            <person name="Ohm R.A."/>
            <person name="Ortiz-Santana B."/>
            <person name="Ovrebo C."/>
            <person name="Racz N."/>
            <person name="Riley R."/>
            <person name="Savchenko A."/>
            <person name="Shiryaev A."/>
            <person name="Soop K."/>
            <person name="Spirin V."/>
            <person name="Szebenyi C."/>
            <person name="Tomsovsky M."/>
            <person name="Tulloss R.E."/>
            <person name="Uehling J."/>
            <person name="Grigoriev I.V."/>
            <person name="Vagvolgyi C."/>
            <person name="Papp T."/>
            <person name="Martin F.M."/>
            <person name="Miettinen O."/>
            <person name="Hibbett D.S."/>
            <person name="Nagy L.G."/>
        </authorList>
    </citation>
    <scope>NUCLEOTIDE SEQUENCE [LARGE SCALE GENOMIC DNA]</scope>
    <source>
        <strain evidence="2 3">FP101781</strain>
    </source>
</reference>
<feature type="region of interest" description="Disordered" evidence="1">
    <location>
        <begin position="1"/>
        <end position="139"/>
    </location>
</feature>
<accession>A0A4Y7RBP9</accession>
<organism evidence="2 3">
    <name type="scientific">Coprinellus micaceus</name>
    <name type="common">Glistening ink-cap mushroom</name>
    <name type="synonym">Coprinus micaceus</name>
    <dbReference type="NCBI Taxonomy" id="71717"/>
    <lineage>
        <taxon>Eukaryota</taxon>
        <taxon>Fungi</taxon>
        <taxon>Dikarya</taxon>
        <taxon>Basidiomycota</taxon>
        <taxon>Agaricomycotina</taxon>
        <taxon>Agaricomycetes</taxon>
        <taxon>Agaricomycetidae</taxon>
        <taxon>Agaricales</taxon>
        <taxon>Agaricineae</taxon>
        <taxon>Psathyrellaceae</taxon>
        <taxon>Coprinellus</taxon>
    </lineage>
</organism>
<evidence type="ECO:0000313" key="3">
    <source>
        <dbReference type="Proteomes" id="UP000298030"/>
    </source>
</evidence>
<feature type="compositionally biased region" description="Basic and acidic residues" evidence="1">
    <location>
        <begin position="77"/>
        <end position="90"/>
    </location>
</feature>
<dbReference type="Proteomes" id="UP000298030">
    <property type="component" value="Unassembled WGS sequence"/>
</dbReference>
<evidence type="ECO:0000256" key="1">
    <source>
        <dbReference type="SAM" id="MobiDB-lite"/>
    </source>
</evidence>
<proteinExistence type="predicted"/>